<geneLocation type="plasmid" evidence="2 3">
    <name>pSMR1-4</name>
</geneLocation>
<feature type="transmembrane region" description="Helical" evidence="1">
    <location>
        <begin position="335"/>
        <end position="354"/>
    </location>
</feature>
<dbReference type="EMBL" id="CP022419">
    <property type="protein sequence ID" value="ASM75310.1"/>
    <property type="molecule type" value="Genomic_DNA"/>
</dbReference>
<accession>A0A221K8W6</accession>
<keyword evidence="1" id="KW-0472">Membrane</keyword>
<feature type="transmembrane region" description="Helical" evidence="1">
    <location>
        <begin position="284"/>
        <end position="304"/>
    </location>
</feature>
<gene>
    <name evidence="2" type="ORF">SULPSESMR1_04118</name>
</gene>
<feature type="transmembrane region" description="Helical" evidence="1">
    <location>
        <begin position="89"/>
        <end position="111"/>
    </location>
</feature>
<keyword evidence="3" id="KW-1185">Reference proteome</keyword>
<evidence type="ECO:0000313" key="3">
    <source>
        <dbReference type="Proteomes" id="UP000199754"/>
    </source>
</evidence>
<feature type="transmembrane region" description="Helical" evidence="1">
    <location>
        <begin position="374"/>
        <end position="399"/>
    </location>
</feature>
<feature type="transmembrane region" description="Helical" evidence="1">
    <location>
        <begin position="256"/>
        <end position="278"/>
    </location>
</feature>
<organism evidence="2 3">
    <name type="scientific">Pseudosulfitobacter pseudonitzschiae</name>
    <dbReference type="NCBI Taxonomy" id="1402135"/>
    <lineage>
        <taxon>Bacteria</taxon>
        <taxon>Pseudomonadati</taxon>
        <taxon>Pseudomonadota</taxon>
        <taxon>Alphaproteobacteria</taxon>
        <taxon>Rhodobacterales</taxon>
        <taxon>Roseobacteraceae</taxon>
        <taxon>Pseudosulfitobacter</taxon>
    </lineage>
</organism>
<dbReference type="KEGG" id="spse:SULPSESMR1_04118"/>
<feature type="transmembrane region" description="Helical" evidence="1">
    <location>
        <begin position="217"/>
        <end position="235"/>
    </location>
</feature>
<name>A0A221K8W6_9RHOB</name>
<evidence type="ECO:0000313" key="2">
    <source>
        <dbReference type="EMBL" id="ASM75310.1"/>
    </source>
</evidence>
<keyword evidence="2" id="KW-0614">Plasmid</keyword>
<evidence type="ECO:0000256" key="1">
    <source>
        <dbReference type="SAM" id="Phobius"/>
    </source>
</evidence>
<sequence>MPGASTPVNGGVRRLRSGLLTFVLAAAVGLIFVDAPWLILTAGMALGLFLALGWRLFSIATWVAVLLSGGALIVALWRDVPSEVLMDAIGRSLFLGALIILLGTLRSAAMMAPEVGEAGVYLTGQPPSRRYLALSFGGHLFGVLINFGGLVILLDLAKRALAEPSTMQLPPDLQEARLRRMTLAIIRGFSLISLWSPFGFAANVVLITLPSLSYFDFGPFGFAISFVFIAIGWSLDRVQNRRLSQRAVTGRRPQVTSWRGAALLVGHVVILGLSIVTMHEVSSLTFQESLLLLAPCYAIFWSALSSRKLTGGPWKTINATLLDSWRRMPATAGEVGVFAAAGFLSVVLIAVIPVDGLRDFFADLSLGPVTLALGLMMSVVVLAFVGVNPIVTASVFGAIASQLALPGLNDLTIALAIIGGWTAVIGLSPFITTIALCASIIDRPAGLIGPVWNGTYCAVLLLFWGALLMGLMLSGAI</sequence>
<dbReference type="Proteomes" id="UP000199754">
    <property type="component" value="Plasmid pSMR1-4"/>
</dbReference>
<dbReference type="AlphaFoldDB" id="A0A221K8W6"/>
<dbReference type="RefSeq" id="WP_089423315.1">
    <property type="nucleotide sequence ID" value="NZ_CP022419.1"/>
</dbReference>
<reference evidence="2 3" key="1">
    <citation type="submission" date="2017-07" db="EMBL/GenBank/DDBJ databases">
        <title>Genome Sequence of Sulfitobacter pseudonitzschiae Strain SMR1 Isolated from a culture of the Diatom Skeletonema marinoi.</title>
        <authorList>
            <person name="Topel M."/>
            <person name="Pinder M.I.M."/>
            <person name="Johansson O.N."/>
            <person name="Kourtchenko O."/>
            <person name="Godhe A."/>
            <person name="Clarke A.K."/>
        </authorList>
    </citation>
    <scope>NUCLEOTIDE SEQUENCE [LARGE SCALE GENOMIC DNA]</scope>
    <source>
        <strain evidence="2 3">SMR1</strain>
        <plasmid evidence="2 3">pSMR1-4</plasmid>
    </source>
</reference>
<proteinExistence type="predicted"/>
<feature type="transmembrane region" description="Helical" evidence="1">
    <location>
        <begin position="56"/>
        <end position="77"/>
    </location>
</feature>
<feature type="transmembrane region" description="Helical" evidence="1">
    <location>
        <begin position="411"/>
        <end position="441"/>
    </location>
</feature>
<feature type="transmembrane region" description="Helical" evidence="1">
    <location>
        <begin position="131"/>
        <end position="157"/>
    </location>
</feature>
<protein>
    <submittedName>
        <fullName evidence="2">Membrane protein</fullName>
    </submittedName>
</protein>
<feature type="transmembrane region" description="Helical" evidence="1">
    <location>
        <begin position="20"/>
        <end position="50"/>
    </location>
</feature>
<dbReference type="OrthoDB" id="7832851at2"/>
<keyword evidence="1" id="KW-0812">Transmembrane</keyword>
<feature type="transmembrane region" description="Helical" evidence="1">
    <location>
        <begin position="184"/>
        <end position="205"/>
    </location>
</feature>
<feature type="transmembrane region" description="Helical" evidence="1">
    <location>
        <begin position="453"/>
        <end position="473"/>
    </location>
</feature>
<keyword evidence="1" id="KW-1133">Transmembrane helix</keyword>